<name>A0A0E3W3K8_9FIRM</name>
<keyword evidence="3 8" id="KW-0479">Metal-binding</keyword>
<dbReference type="GO" id="GO:0005737">
    <property type="term" value="C:cytoplasm"/>
    <property type="evidence" value="ECO:0007669"/>
    <property type="project" value="UniProtKB-SubCell"/>
</dbReference>
<evidence type="ECO:0000313" key="11">
    <source>
        <dbReference type="Proteomes" id="UP000045545"/>
    </source>
</evidence>
<dbReference type="NCBIfam" id="TIGR00556">
    <property type="entry name" value="pantethn_trn"/>
    <property type="match status" value="1"/>
</dbReference>
<dbReference type="GO" id="GO:0008897">
    <property type="term" value="F:holo-[acyl-carrier-protein] synthase activity"/>
    <property type="evidence" value="ECO:0007669"/>
    <property type="project" value="UniProtKB-UniRule"/>
</dbReference>
<comment type="catalytic activity">
    <reaction evidence="8">
        <text>apo-[ACP] + CoA = holo-[ACP] + adenosine 3',5'-bisphosphate + H(+)</text>
        <dbReference type="Rhea" id="RHEA:12068"/>
        <dbReference type="Rhea" id="RHEA-COMP:9685"/>
        <dbReference type="Rhea" id="RHEA-COMP:9690"/>
        <dbReference type="ChEBI" id="CHEBI:15378"/>
        <dbReference type="ChEBI" id="CHEBI:29999"/>
        <dbReference type="ChEBI" id="CHEBI:57287"/>
        <dbReference type="ChEBI" id="CHEBI:58343"/>
        <dbReference type="ChEBI" id="CHEBI:64479"/>
        <dbReference type="EC" id="2.7.8.7"/>
    </reaction>
</comment>
<dbReference type="STRING" id="690567.2151"/>
<keyword evidence="6 8" id="KW-0443">Lipid metabolism</keyword>
<dbReference type="OrthoDB" id="517356at2"/>
<feature type="binding site" evidence="8">
    <location>
        <position position="6"/>
    </location>
    <ligand>
        <name>Mg(2+)</name>
        <dbReference type="ChEBI" id="CHEBI:18420"/>
    </ligand>
</feature>
<dbReference type="InterPro" id="IPR002582">
    <property type="entry name" value="ACPS"/>
</dbReference>
<dbReference type="EC" id="2.7.8.7" evidence="8"/>
<feature type="domain" description="4'-phosphopantetheinyl transferase" evidence="9">
    <location>
        <begin position="2"/>
        <end position="91"/>
    </location>
</feature>
<evidence type="ECO:0000256" key="2">
    <source>
        <dbReference type="ARBA" id="ARBA00022679"/>
    </source>
</evidence>
<keyword evidence="7 8" id="KW-0275">Fatty acid biosynthesis</keyword>
<protein>
    <recommendedName>
        <fullName evidence="8">Holo-[acyl-carrier-protein] synthase</fullName>
        <shortName evidence="8">Holo-ACP synthase</shortName>
        <ecNumber evidence="8">2.7.8.7</ecNumber>
    </recommendedName>
    <alternativeName>
        <fullName evidence="8">4'-phosphopantetheinyl transferase AcpS</fullName>
    </alternativeName>
</protein>
<keyword evidence="5 8" id="KW-0460">Magnesium</keyword>
<proteinExistence type="inferred from homology"/>
<dbReference type="InterPro" id="IPR008278">
    <property type="entry name" value="4-PPantetheinyl_Trfase_dom"/>
</dbReference>
<evidence type="ECO:0000313" key="10">
    <source>
        <dbReference type="EMBL" id="CFX89899.1"/>
    </source>
</evidence>
<comment type="function">
    <text evidence="8">Transfers the 4'-phosphopantetheine moiety from coenzyme A to a Ser of acyl-carrier-protein.</text>
</comment>
<keyword evidence="2 8" id="KW-0808">Transferase</keyword>
<evidence type="ECO:0000256" key="5">
    <source>
        <dbReference type="ARBA" id="ARBA00022842"/>
    </source>
</evidence>
<dbReference type="Proteomes" id="UP000045545">
    <property type="component" value="Unassembled WGS sequence"/>
</dbReference>
<keyword evidence="1 8" id="KW-0444">Lipid biosynthesis</keyword>
<keyword evidence="4 8" id="KW-0276">Fatty acid metabolism</keyword>
<evidence type="ECO:0000256" key="6">
    <source>
        <dbReference type="ARBA" id="ARBA00023098"/>
    </source>
</evidence>
<dbReference type="InterPro" id="IPR037143">
    <property type="entry name" value="4-PPantetheinyl_Trfase_dom_sf"/>
</dbReference>
<dbReference type="RefSeq" id="WP_052729736.1">
    <property type="nucleotide sequence ID" value="NZ_CGIH01000036.1"/>
</dbReference>
<evidence type="ECO:0000256" key="7">
    <source>
        <dbReference type="ARBA" id="ARBA00023160"/>
    </source>
</evidence>
<dbReference type="AlphaFoldDB" id="A0A0E3W3K8"/>
<dbReference type="GO" id="GO:0000287">
    <property type="term" value="F:magnesium ion binding"/>
    <property type="evidence" value="ECO:0007669"/>
    <property type="project" value="UniProtKB-UniRule"/>
</dbReference>
<sequence>MRIGVDIIDIERMEKAIKRTPNFLLRVFSQQELDYCMPKKNPYPSLAARFAAKEAFRKIDPIFTKGIRFHDVEVMINREGRPELLLHPSILEKAAGIGINQWDISLSHSHSQAIAAIIADKG</sequence>
<dbReference type="GO" id="GO:0006633">
    <property type="term" value="P:fatty acid biosynthetic process"/>
    <property type="evidence" value="ECO:0007669"/>
    <property type="project" value="UniProtKB-UniRule"/>
</dbReference>
<reference evidence="10 11" key="1">
    <citation type="submission" date="2015-03" db="EMBL/GenBank/DDBJ databases">
        <authorList>
            <person name="Murphy D."/>
        </authorList>
    </citation>
    <scope>NUCLEOTIDE SEQUENCE [LARGE SCALE GENOMIC DNA]</scope>
    <source>
        <strain evidence="10 11">OL-4</strain>
    </source>
</reference>
<accession>A0A0E3W3K8</accession>
<dbReference type="Gene3D" id="3.90.470.20">
    <property type="entry name" value="4'-phosphopantetheinyl transferase domain"/>
    <property type="match status" value="1"/>
</dbReference>
<evidence type="ECO:0000256" key="1">
    <source>
        <dbReference type="ARBA" id="ARBA00022516"/>
    </source>
</evidence>
<dbReference type="Pfam" id="PF01648">
    <property type="entry name" value="ACPS"/>
    <property type="match status" value="1"/>
</dbReference>
<dbReference type="SUPFAM" id="SSF56214">
    <property type="entry name" value="4'-phosphopantetheinyl transferase"/>
    <property type="match status" value="1"/>
</dbReference>
<gene>
    <name evidence="8" type="primary">acpS</name>
    <name evidence="10" type="ORF">2151</name>
</gene>
<feature type="binding site" evidence="8">
    <location>
        <position position="54"/>
    </location>
    <ligand>
        <name>Mg(2+)</name>
        <dbReference type="ChEBI" id="CHEBI:18420"/>
    </ligand>
</feature>
<dbReference type="InterPro" id="IPR004568">
    <property type="entry name" value="Ppantetheine-prot_Trfase_dom"/>
</dbReference>
<comment type="cofactor">
    <cofactor evidence="8">
        <name>Mg(2+)</name>
        <dbReference type="ChEBI" id="CHEBI:18420"/>
    </cofactor>
</comment>
<evidence type="ECO:0000256" key="3">
    <source>
        <dbReference type="ARBA" id="ARBA00022723"/>
    </source>
</evidence>
<evidence type="ECO:0000259" key="9">
    <source>
        <dbReference type="Pfam" id="PF01648"/>
    </source>
</evidence>
<comment type="similarity">
    <text evidence="8">Belongs to the P-Pant transferase superfamily. AcpS family.</text>
</comment>
<evidence type="ECO:0000256" key="8">
    <source>
        <dbReference type="HAMAP-Rule" id="MF_00101"/>
    </source>
</evidence>
<dbReference type="NCBIfam" id="TIGR00516">
    <property type="entry name" value="acpS"/>
    <property type="match status" value="1"/>
</dbReference>
<keyword evidence="8" id="KW-0963">Cytoplasm</keyword>
<comment type="subcellular location">
    <subcellularLocation>
        <location evidence="8">Cytoplasm</location>
    </subcellularLocation>
</comment>
<dbReference type="EMBL" id="CGIH01000036">
    <property type="protein sequence ID" value="CFX89899.1"/>
    <property type="molecule type" value="Genomic_DNA"/>
</dbReference>
<keyword evidence="11" id="KW-1185">Reference proteome</keyword>
<organism evidence="10 11">
    <name type="scientific">Syntrophomonas zehnderi OL-4</name>
    <dbReference type="NCBI Taxonomy" id="690567"/>
    <lineage>
        <taxon>Bacteria</taxon>
        <taxon>Bacillati</taxon>
        <taxon>Bacillota</taxon>
        <taxon>Clostridia</taxon>
        <taxon>Eubacteriales</taxon>
        <taxon>Syntrophomonadaceae</taxon>
        <taxon>Syntrophomonas</taxon>
    </lineage>
</organism>
<evidence type="ECO:0000256" key="4">
    <source>
        <dbReference type="ARBA" id="ARBA00022832"/>
    </source>
</evidence>
<dbReference type="HAMAP" id="MF_00101">
    <property type="entry name" value="AcpS"/>
    <property type="match status" value="1"/>
</dbReference>